<keyword evidence="3" id="KW-1185">Reference proteome</keyword>
<name>A0A8J2WS62_9STRA</name>
<gene>
    <name evidence="2" type="ORF">PECAL_1P16250</name>
</gene>
<accession>A0A8J2WS62</accession>
<comment type="caution">
    <text evidence="2">The sequence shown here is derived from an EMBL/GenBank/DDBJ whole genome shotgun (WGS) entry which is preliminary data.</text>
</comment>
<sequence length="380" mass="40504">SVVDAYGRDRRSEARREARREARPGPFLFWGLAGLCPDRKGAAARIVLHSLLAVDLVLGSPGLGGEGRVAERLVRFQVLGAFAGHLALVLELHVDLGVPAARGLEARERVRVRVRVVLAFPRAAPPVVPLAFVLRGEQEVGLLLLRGVLVRLRAGQCDVRGPLEHARLGRRGRAVPVFGAVDVLARVPPDDGVLAVQERLRVAARVGPRLLEGVLDPRLGVRRAPVRLACDGAEVAAHGHVQAHVRAHVGHALERVRERAARARLEVRHRAAAAQHAGRARPVEEAPRDLEVAHVRDAPQAVVARLRRQVVAVLPDVGVVLVLEAPPAGVAAQRPGGRRRREGEPAAHQSAGGGSLLLPSYSGIGALAQLAGGSVVVHRQ</sequence>
<evidence type="ECO:0000256" key="1">
    <source>
        <dbReference type="SAM" id="MobiDB-lite"/>
    </source>
</evidence>
<proteinExistence type="predicted"/>
<protein>
    <submittedName>
        <fullName evidence="2">Uncharacterized protein</fullName>
    </submittedName>
</protein>
<dbReference type="AlphaFoldDB" id="A0A8J2WS62"/>
<feature type="non-terminal residue" evidence="2">
    <location>
        <position position="380"/>
    </location>
</feature>
<feature type="region of interest" description="Disordered" evidence="1">
    <location>
        <begin position="330"/>
        <end position="354"/>
    </location>
</feature>
<dbReference type="EMBL" id="CAKKNE010000001">
    <property type="protein sequence ID" value="CAH0365199.1"/>
    <property type="molecule type" value="Genomic_DNA"/>
</dbReference>
<reference evidence="2" key="1">
    <citation type="submission" date="2021-11" db="EMBL/GenBank/DDBJ databases">
        <authorList>
            <consortium name="Genoscope - CEA"/>
            <person name="William W."/>
        </authorList>
    </citation>
    <scope>NUCLEOTIDE SEQUENCE</scope>
</reference>
<feature type="non-terminal residue" evidence="2">
    <location>
        <position position="1"/>
    </location>
</feature>
<dbReference type="Proteomes" id="UP000789595">
    <property type="component" value="Unassembled WGS sequence"/>
</dbReference>
<evidence type="ECO:0000313" key="3">
    <source>
        <dbReference type="Proteomes" id="UP000789595"/>
    </source>
</evidence>
<evidence type="ECO:0000313" key="2">
    <source>
        <dbReference type="EMBL" id="CAH0365199.1"/>
    </source>
</evidence>
<organism evidence="2 3">
    <name type="scientific">Pelagomonas calceolata</name>
    <dbReference type="NCBI Taxonomy" id="35677"/>
    <lineage>
        <taxon>Eukaryota</taxon>
        <taxon>Sar</taxon>
        <taxon>Stramenopiles</taxon>
        <taxon>Ochrophyta</taxon>
        <taxon>Pelagophyceae</taxon>
        <taxon>Pelagomonadales</taxon>
        <taxon>Pelagomonadaceae</taxon>
        <taxon>Pelagomonas</taxon>
    </lineage>
</organism>